<dbReference type="Gene3D" id="2.60.40.10">
    <property type="entry name" value="Immunoglobulins"/>
    <property type="match status" value="5"/>
</dbReference>
<evidence type="ECO:0000256" key="9">
    <source>
        <dbReference type="SAM" id="MobiDB-lite"/>
    </source>
</evidence>
<evidence type="ECO:0000313" key="12">
    <source>
        <dbReference type="EMBL" id="NXW05609.1"/>
    </source>
</evidence>
<evidence type="ECO:0000256" key="1">
    <source>
        <dbReference type="ARBA" id="ARBA00004479"/>
    </source>
</evidence>
<protein>
    <submittedName>
        <fullName evidence="12">MUC18 protein</fullName>
    </submittedName>
</protein>
<dbReference type="GO" id="GO:0005886">
    <property type="term" value="C:plasma membrane"/>
    <property type="evidence" value="ECO:0007669"/>
    <property type="project" value="TreeGrafter"/>
</dbReference>
<feature type="domain" description="Ig-like" evidence="11">
    <location>
        <begin position="329"/>
        <end position="409"/>
    </location>
</feature>
<dbReference type="InterPro" id="IPR007110">
    <property type="entry name" value="Ig-like_dom"/>
</dbReference>
<evidence type="ECO:0000259" key="11">
    <source>
        <dbReference type="PROSITE" id="PS50835"/>
    </source>
</evidence>
<keyword evidence="13" id="KW-1185">Reference proteome</keyword>
<keyword evidence="2 10" id="KW-0812">Transmembrane</keyword>
<name>A0A7L3YVZ6_FREGA</name>
<dbReference type="GO" id="GO:0005055">
    <property type="term" value="F:laminin receptor activity"/>
    <property type="evidence" value="ECO:0007669"/>
    <property type="project" value="TreeGrafter"/>
</dbReference>
<dbReference type="PANTHER" id="PTHR11973:SF18">
    <property type="entry name" value="CELL SURFACE GLYCOPROTEIN MUC18"/>
    <property type="match status" value="1"/>
</dbReference>
<feature type="region of interest" description="Disordered" evidence="9">
    <location>
        <begin position="576"/>
        <end position="596"/>
    </location>
</feature>
<feature type="domain" description="Ig-like" evidence="11">
    <location>
        <begin position="3"/>
        <end position="114"/>
    </location>
</feature>
<organism evidence="12 13">
    <name type="scientific">Fregetta grallaria</name>
    <name type="common">White-bellied storm-petrel</name>
    <name type="synonym">Procellaria grallaria</name>
    <dbReference type="NCBI Taxonomy" id="79628"/>
    <lineage>
        <taxon>Eukaryota</taxon>
        <taxon>Metazoa</taxon>
        <taxon>Chordata</taxon>
        <taxon>Craniata</taxon>
        <taxon>Vertebrata</taxon>
        <taxon>Euteleostomi</taxon>
        <taxon>Archelosauria</taxon>
        <taxon>Archosauria</taxon>
        <taxon>Dinosauria</taxon>
        <taxon>Saurischia</taxon>
        <taxon>Theropoda</taxon>
        <taxon>Coelurosauria</taxon>
        <taxon>Aves</taxon>
        <taxon>Neognathae</taxon>
        <taxon>Neoaves</taxon>
        <taxon>Aequornithes</taxon>
        <taxon>Procellariiformes</taxon>
        <taxon>Hydrobatidae</taxon>
        <taxon>Fregetta</taxon>
    </lineage>
</organism>
<keyword evidence="4 10" id="KW-1133">Transmembrane helix</keyword>
<dbReference type="InterPro" id="IPR013162">
    <property type="entry name" value="CD80_C2-set"/>
</dbReference>
<keyword evidence="3" id="KW-0677">Repeat</keyword>
<evidence type="ECO:0000256" key="3">
    <source>
        <dbReference type="ARBA" id="ARBA00022737"/>
    </source>
</evidence>
<dbReference type="InterPro" id="IPR003599">
    <property type="entry name" value="Ig_sub"/>
</dbReference>
<evidence type="ECO:0000256" key="7">
    <source>
        <dbReference type="ARBA" id="ARBA00023180"/>
    </source>
</evidence>
<evidence type="ECO:0000313" key="13">
    <source>
        <dbReference type="Proteomes" id="UP000563060"/>
    </source>
</evidence>
<feature type="domain" description="Ig-like" evidence="11">
    <location>
        <begin position="144"/>
        <end position="225"/>
    </location>
</feature>
<accession>A0A7L3YVZ6</accession>
<evidence type="ECO:0000256" key="8">
    <source>
        <dbReference type="ARBA" id="ARBA00023319"/>
    </source>
</evidence>
<dbReference type="InterPro" id="IPR003598">
    <property type="entry name" value="Ig_sub2"/>
</dbReference>
<dbReference type="EMBL" id="VZZT01000963">
    <property type="protein sequence ID" value="NXW05609.1"/>
    <property type="molecule type" value="Genomic_DNA"/>
</dbReference>
<feature type="non-terminal residue" evidence="12">
    <location>
        <position position="1"/>
    </location>
</feature>
<dbReference type="SMART" id="SM00409">
    <property type="entry name" value="IG"/>
    <property type="match status" value="5"/>
</dbReference>
<keyword evidence="8" id="KW-0393">Immunoglobulin domain</keyword>
<evidence type="ECO:0000256" key="2">
    <source>
        <dbReference type="ARBA" id="ARBA00022692"/>
    </source>
</evidence>
<evidence type="ECO:0000256" key="6">
    <source>
        <dbReference type="ARBA" id="ARBA00023157"/>
    </source>
</evidence>
<dbReference type="Pfam" id="PF13895">
    <property type="entry name" value="Ig_2"/>
    <property type="match status" value="1"/>
</dbReference>
<reference evidence="12 13" key="1">
    <citation type="submission" date="2019-09" db="EMBL/GenBank/DDBJ databases">
        <title>Bird 10,000 Genomes (B10K) Project - Family phase.</title>
        <authorList>
            <person name="Zhang G."/>
        </authorList>
    </citation>
    <scope>NUCLEOTIDE SEQUENCE [LARGE SCALE GENOMIC DNA]</scope>
    <source>
        <strain evidence="12">B10K-DU-006-09</strain>
        <tissue evidence="12">Muscle</tissue>
    </source>
</reference>
<feature type="transmembrane region" description="Helical" evidence="10">
    <location>
        <begin position="508"/>
        <end position="531"/>
    </location>
</feature>
<evidence type="ECO:0000256" key="5">
    <source>
        <dbReference type="ARBA" id="ARBA00023136"/>
    </source>
</evidence>
<feature type="non-terminal residue" evidence="12">
    <location>
        <position position="596"/>
    </location>
</feature>
<evidence type="ECO:0000256" key="4">
    <source>
        <dbReference type="ARBA" id="ARBA00022989"/>
    </source>
</evidence>
<dbReference type="Pfam" id="PF07686">
    <property type="entry name" value="V-set"/>
    <property type="match status" value="1"/>
</dbReference>
<comment type="caution">
    <text evidence="12">The sequence shown here is derived from an EMBL/GenBank/DDBJ whole genome shotgun (WGS) entry which is preliminary data.</text>
</comment>
<dbReference type="Proteomes" id="UP000563060">
    <property type="component" value="Unassembled WGS sequence"/>
</dbReference>
<dbReference type="Pfam" id="PF08205">
    <property type="entry name" value="C2-set_2"/>
    <property type="match status" value="1"/>
</dbReference>
<proteinExistence type="predicted"/>
<keyword evidence="7" id="KW-0325">Glycoprotein</keyword>
<dbReference type="SUPFAM" id="SSF48726">
    <property type="entry name" value="Immunoglobulin"/>
    <property type="match status" value="5"/>
</dbReference>
<dbReference type="Pfam" id="PF13927">
    <property type="entry name" value="Ig_3"/>
    <property type="match status" value="1"/>
</dbReference>
<keyword evidence="6" id="KW-1015">Disulfide bond</keyword>
<feature type="domain" description="Ig-like" evidence="11">
    <location>
        <begin position="231"/>
        <end position="322"/>
    </location>
</feature>
<gene>
    <name evidence="12" type="primary">Mcam</name>
    <name evidence="12" type="ORF">FREGRA_R12230</name>
</gene>
<dbReference type="InterPro" id="IPR013783">
    <property type="entry name" value="Ig-like_fold"/>
</dbReference>
<dbReference type="InterPro" id="IPR036179">
    <property type="entry name" value="Ig-like_dom_sf"/>
</dbReference>
<dbReference type="PANTHER" id="PTHR11973">
    <property type="entry name" value="CELL SURFACE GLYCOPROTEIN MUC18-RELATED"/>
    <property type="match status" value="1"/>
</dbReference>
<evidence type="ECO:0000256" key="10">
    <source>
        <dbReference type="SAM" id="Phobius"/>
    </source>
</evidence>
<dbReference type="SMART" id="SM00408">
    <property type="entry name" value="IGc2"/>
    <property type="match status" value="3"/>
</dbReference>
<feature type="domain" description="Ig-like" evidence="11">
    <location>
        <begin position="416"/>
        <end position="497"/>
    </location>
</feature>
<dbReference type="InterPro" id="IPR013106">
    <property type="entry name" value="Ig_V-set"/>
</dbReference>
<keyword evidence="5 10" id="KW-0472">Membrane</keyword>
<dbReference type="PROSITE" id="PS50835">
    <property type="entry name" value="IG_LIKE"/>
    <property type="match status" value="5"/>
</dbReference>
<dbReference type="InterPro" id="IPR051116">
    <property type="entry name" value="Surface_Rcpt/Adhesion_Mol"/>
</dbReference>
<comment type="subcellular location">
    <subcellularLocation>
        <location evidence="1">Membrane</location>
        <topology evidence="1">Single-pass type I membrane protein</topology>
    </subcellularLocation>
</comment>
<sequence length="596" mass="65344">AASKLEVSMPAVVEVESGSTARMECNFYIPGNGSYTYINWSYVSADLGEERLVSLCRIMGSDILEENMDYKGRLSVGEDKALSISRVTVQDARTFVCQVGAGSHSMGENRTTLHVYTVPGSPLPSPNGGTQCSRLSLLPQIAQCVSRNSFPPPNITWHKNGEPLQPQEKMVKIPATLTRESSGLYTVSSTLFAHVTREDRNSLYHCTVHYWLRGQRHAVESQRVSVTVFYPAQHVKLQVVPSSALVKEGDDVKLVCEADGNPAPVFSFYKRELEDSWQDVTSLADTNSGVLNLHDVNKSSSGLYKCQTLDLDDMRQLEKDVELVVNYIEGVHVKMEPSSPLQEGDSVRLSCDAHSPVALDYQWRDEKGRKVAEGNQLFLSNLTFETSSNFSCKVIAPSVPGLEQSKQVAVAVQGKPRIVAISSPLYVRQDEVVNLTCKAIAFPRPSVHWNVNGTAHEYVENQHVASNLTVRVNHDLLRAGAMCRVSNALGVSEKHIQLLDQKTPESKGVIIVAIIVCILVVAVLGSVIYFLHKKGKIPCGRAGKQDITKPEARKDKIVVEVKSDKLSEEAGLLQGANGEKRPAADQVGQSVVHCPS</sequence>
<dbReference type="AlphaFoldDB" id="A0A7L3YVZ6"/>